<sequence>MAPSPPTPEAPKRNNRLSGHPTPEQRHRRNPSNNTTETPRVGMHLIPTDDDDDVSVLTFSTMTTKDTVGTYTTSKSFVETARQSLEKLMIDDIAKQKNEWDSPMGKETLSHISEEAGSQRSYASSKKMSQYHESSNEEDNDDDVNDDDTLSLAESILDSANQVLRNIGSSPYLAGRVNGKGRHSFDSCGVDDDTVKERIGGNENANSMNNVYSRKSGTEKNASVSEKALVWESKRAAAANSENENFNSANVVSVSKCSGSNKNVYKNNATTNNMENAHQLQIRLREKQLEITRAMKVLDLSIQKASELL</sequence>
<dbReference type="HOGENOM" id="CLU_901645_0_0_1"/>
<dbReference type="GeneID" id="7445566"/>
<dbReference type="PaxDb" id="35128-Thaps7505"/>
<dbReference type="Proteomes" id="UP000001449">
    <property type="component" value="Chromosome 8"/>
</dbReference>
<accession>B8C6Q2</accession>
<organism evidence="2 3">
    <name type="scientific">Thalassiosira pseudonana</name>
    <name type="common">Marine diatom</name>
    <name type="synonym">Cyclotella nana</name>
    <dbReference type="NCBI Taxonomy" id="35128"/>
    <lineage>
        <taxon>Eukaryota</taxon>
        <taxon>Sar</taxon>
        <taxon>Stramenopiles</taxon>
        <taxon>Ochrophyta</taxon>
        <taxon>Bacillariophyta</taxon>
        <taxon>Coscinodiscophyceae</taxon>
        <taxon>Thalassiosirophycidae</taxon>
        <taxon>Thalassiosirales</taxon>
        <taxon>Thalassiosiraceae</taxon>
        <taxon>Thalassiosira</taxon>
    </lineage>
</organism>
<feature type="region of interest" description="Disordered" evidence="1">
    <location>
        <begin position="99"/>
        <end position="148"/>
    </location>
</feature>
<name>B8C6Q2_THAPS</name>
<feature type="region of interest" description="Disordered" evidence="1">
    <location>
        <begin position="1"/>
        <end position="53"/>
    </location>
</feature>
<dbReference type="AlphaFoldDB" id="B8C6Q2"/>
<dbReference type="RefSeq" id="XP_002291760.1">
    <property type="nucleotide sequence ID" value="XM_002291724.1"/>
</dbReference>
<evidence type="ECO:0000313" key="2">
    <source>
        <dbReference type="EMBL" id="EED90611.1"/>
    </source>
</evidence>
<proteinExistence type="predicted"/>
<protein>
    <submittedName>
        <fullName evidence="2">Uncharacterized protein</fullName>
    </submittedName>
</protein>
<feature type="compositionally biased region" description="Polar residues" evidence="1">
    <location>
        <begin position="116"/>
        <end position="132"/>
    </location>
</feature>
<gene>
    <name evidence="2" type="ORF">THAPSDRAFT_7505</name>
</gene>
<dbReference type="EMBL" id="CM000644">
    <property type="protein sequence ID" value="EED90611.1"/>
    <property type="molecule type" value="Genomic_DNA"/>
</dbReference>
<feature type="compositionally biased region" description="Acidic residues" evidence="1">
    <location>
        <begin position="136"/>
        <end position="148"/>
    </location>
</feature>
<reference evidence="2 3" key="2">
    <citation type="journal article" date="2008" name="Nature">
        <title>The Phaeodactylum genome reveals the evolutionary history of diatom genomes.</title>
        <authorList>
            <person name="Bowler C."/>
            <person name="Allen A.E."/>
            <person name="Badger J.H."/>
            <person name="Grimwood J."/>
            <person name="Jabbari K."/>
            <person name="Kuo A."/>
            <person name="Maheswari U."/>
            <person name="Martens C."/>
            <person name="Maumus F."/>
            <person name="Otillar R.P."/>
            <person name="Rayko E."/>
            <person name="Salamov A."/>
            <person name="Vandepoele K."/>
            <person name="Beszteri B."/>
            <person name="Gruber A."/>
            <person name="Heijde M."/>
            <person name="Katinka M."/>
            <person name="Mock T."/>
            <person name="Valentin K."/>
            <person name="Verret F."/>
            <person name="Berges J.A."/>
            <person name="Brownlee C."/>
            <person name="Cadoret J.P."/>
            <person name="Chiovitti A."/>
            <person name="Choi C.J."/>
            <person name="Coesel S."/>
            <person name="De Martino A."/>
            <person name="Detter J.C."/>
            <person name="Durkin C."/>
            <person name="Falciatore A."/>
            <person name="Fournet J."/>
            <person name="Haruta M."/>
            <person name="Huysman M.J."/>
            <person name="Jenkins B.D."/>
            <person name="Jiroutova K."/>
            <person name="Jorgensen R.E."/>
            <person name="Joubert Y."/>
            <person name="Kaplan A."/>
            <person name="Kroger N."/>
            <person name="Kroth P.G."/>
            <person name="La Roche J."/>
            <person name="Lindquist E."/>
            <person name="Lommer M."/>
            <person name="Martin-Jezequel V."/>
            <person name="Lopez P.J."/>
            <person name="Lucas S."/>
            <person name="Mangogna M."/>
            <person name="McGinnis K."/>
            <person name="Medlin L.K."/>
            <person name="Montsant A."/>
            <person name="Oudot-Le Secq M.P."/>
            <person name="Napoli C."/>
            <person name="Obornik M."/>
            <person name="Parker M.S."/>
            <person name="Petit J.L."/>
            <person name="Porcel B.M."/>
            <person name="Poulsen N."/>
            <person name="Robison M."/>
            <person name="Rychlewski L."/>
            <person name="Rynearson T.A."/>
            <person name="Schmutz J."/>
            <person name="Shapiro H."/>
            <person name="Siaut M."/>
            <person name="Stanley M."/>
            <person name="Sussman M.R."/>
            <person name="Taylor A.R."/>
            <person name="Vardi A."/>
            <person name="von Dassow P."/>
            <person name="Vyverman W."/>
            <person name="Willis A."/>
            <person name="Wyrwicz L.S."/>
            <person name="Rokhsar D.S."/>
            <person name="Weissenbach J."/>
            <person name="Armbrust E.V."/>
            <person name="Green B.R."/>
            <person name="Van de Peer Y."/>
            <person name="Grigoriev I.V."/>
        </authorList>
    </citation>
    <scope>NUCLEOTIDE SEQUENCE [LARGE SCALE GENOMIC DNA]</scope>
    <source>
        <strain evidence="2 3">CCMP1335</strain>
    </source>
</reference>
<reference evidence="2 3" key="1">
    <citation type="journal article" date="2004" name="Science">
        <title>The genome of the diatom Thalassiosira pseudonana: ecology, evolution, and metabolism.</title>
        <authorList>
            <person name="Armbrust E.V."/>
            <person name="Berges J.A."/>
            <person name="Bowler C."/>
            <person name="Green B.R."/>
            <person name="Martinez D."/>
            <person name="Putnam N.H."/>
            <person name="Zhou S."/>
            <person name="Allen A.E."/>
            <person name="Apt K.E."/>
            <person name="Bechner M."/>
            <person name="Brzezinski M.A."/>
            <person name="Chaal B.K."/>
            <person name="Chiovitti A."/>
            <person name="Davis A.K."/>
            <person name="Demarest M.S."/>
            <person name="Detter J.C."/>
            <person name="Glavina T."/>
            <person name="Goodstein D."/>
            <person name="Hadi M.Z."/>
            <person name="Hellsten U."/>
            <person name="Hildebrand M."/>
            <person name="Jenkins B.D."/>
            <person name="Jurka J."/>
            <person name="Kapitonov V.V."/>
            <person name="Kroger N."/>
            <person name="Lau W.W."/>
            <person name="Lane T.W."/>
            <person name="Larimer F.W."/>
            <person name="Lippmeier J.C."/>
            <person name="Lucas S."/>
            <person name="Medina M."/>
            <person name="Montsant A."/>
            <person name="Obornik M."/>
            <person name="Parker M.S."/>
            <person name="Palenik B."/>
            <person name="Pazour G.J."/>
            <person name="Richardson P.M."/>
            <person name="Rynearson T.A."/>
            <person name="Saito M.A."/>
            <person name="Schwartz D.C."/>
            <person name="Thamatrakoln K."/>
            <person name="Valentin K."/>
            <person name="Vardi A."/>
            <person name="Wilkerson F.P."/>
            <person name="Rokhsar D.S."/>
        </authorList>
    </citation>
    <scope>NUCLEOTIDE SEQUENCE [LARGE SCALE GENOMIC DNA]</scope>
    <source>
        <strain evidence="2 3">CCMP1335</strain>
    </source>
</reference>
<keyword evidence="3" id="KW-1185">Reference proteome</keyword>
<evidence type="ECO:0000313" key="3">
    <source>
        <dbReference type="Proteomes" id="UP000001449"/>
    </source>
</evidence>
<evidence type="ECO:0000256" key="1">
    <source>
        <dbReference type="SAM" id="MobiDB-lite"/>
    </source>
</evidence>
<dbReference type="KEGG" id="tps:THAPSDRAFT_7505"/>
<dbReference type="InParanoid" id="B8C6Q2"/>